<dbReference type="PANTHER" id="PTHR19327:SF0">
    <property type="entry name" value="GOLGIN SUBFAMILY A MEMBER 4"/>
    <property type="match status" value="1"/>
</dbReference>
<proteinExistence type="predicted"/>
<feature type="coiled-coil region" evidence="1">
    <location>
        <begin position="88"/>
        <end position="218"/>
    </location>
</feature>
<accession>A0A3Q3VQB8</accession>
<dbReference type="AlphaFoldDB" id="A0A3Q3VQB8"/>
<dbReference type="STRING" id="94237.ENSMMOP00000004386"/>
<evidence type="ECO:0000313" key="4">
    <source>
        <dbReference type="Proteomes" id="UP000261620"/>
    </source>
</evidence>
<evidence type="ECO:0000256" key="1">
    <source>
        <dbReference type="SAM" id="Coils"/>
    </source>
</evidence>
<reference evidence="3" key="2">
    <citation type="submission" date="2025-09" db="UniProtKB">
        <authorList>
            <consortium name="Ensembl"/>
        </authorList>
    </citation>
    <scope>IDENTIFICATION</scope>
</reference>
<dbReference type="Ensembl" id="ENSMMOT00000004464.1">
    <property type="protein sequence ID" value="ENSMMOP00000004386.1"/>
    <property type="gene ID" value="ENSMMOG00000003492.1"/>
</dbReference>
<dbReference type="GO" id="GO:0048193">
    <property type="term" value="P:Golgi vesicle transport"/>
    <property type="evidence" value="ECO:0007669"/>
    <property type="project" value="TreeGrafter"/>
</dbReference>
<dbReference type="PANTHER" id="PTHR19327">
    <property type="entry name" value="GOLGIN"/>
    <property type="match status" value="1"/>
</dbReference>
<evidence type="ECO:0008006" key="5">
    <source>
        <dbReference type="Google" id="ProtNLM"/>
    </source>
</evidence>
<organism evidence="3 4">
    <name type="scientific">Mola mola</name>
    <name type="common">Ocean sunfish</name>
    <name type="synonym">Tetraodon mola</name>
    <dbReference type="NCBI Taxonomy" id="94237"/>
    <lineage>
        <taxon>Eukaryota</taxon>
        <taxon>Metazoa</taxon>
        <taxon>Chordata</taxon>
        <taxon>Craniata</taxon>
        <taxon>Vertebrata</taxon>
        <taxon>Euteleostomi</taxon>
        <taxon>Actinopterygii</taxon>
        <taxon>Neopterygii</taxon>
        <taxon>Teleostei</taxon>
        <taxon>Neoteleostei</taxon>
        <taxon>Acanthomorphata</taxon>
        <taxon>Eupercaria</taxon>
        <taxon>Tetraodontiformes</taxon>
        <taxon>Molidae</taxon>
        <taxon>Mola</taxon>
    </lineage>
</organism>
<evidence type="ECO:0000256" key="2">
    <source>
        <dbReference type="SAM" id="MobiDB-lite"/>
    </source>
</evidence>
<keyword evidence="1" id="KW-0175">Coiled coil</keyword>
<reference evidence="3" key="1">
    <citation type="submission" date="2025-08" db="UniProtKB">
        <authorList>
            <consortium name="Ensembl"/>
        </authorList>
    </citation>
    <scope>IDENTIFICATION</scope>
</reference>
<feature type="compositionally biased region" description="Acidic residues" evidence="2">
    <location>
        <begin position="72"/>
        <end position="81"/>
    </location>
</feature>
<dbReference type="GO" id="GO:0005794">
    <property type="term" value="C:Golgi apparatus"/>
    <property type="evidence" value="ECO:0007669"/>
    <property type="project" value="TreeGrafter"/>
</dbReference>
<feature type="region of interest" description="Disordered" evidence="2">
    <location>
        <begin position="45"/>
        <end position="86"/>
    </location>
</feature>
<dbReference type="GO" id="GO:0031267">
    <property type="term" value="F:small GTPase binding"/>
    <property type="evidence" value="ECO:0007669"/>
    <property type="project" value="TreeGrafter"/>
</dbReference>
<name>A0A3Q3VQB8_MOLML</name>
<keyword evidence="4" id="KW-1185">Reference proteome</keyword>
<feature type="compositionally biased region" description="Polar residues" evidence="2">
    <location>
        <begin position="56"/>
        <end position="65"/>
    </location>
</feature>
<protein>
    <recommendedName>
        <fullName evidence="5">Golgin A4</fullName>
    </recommendedName>
</protein>
<sequence length="258" mass="29812">MDQQAKKHLQDEFDAALEEKDQMVTVLQTQVALLKKRLKGVYDGAVPLEGNVPQPADSSDSSTQDSLKEQGEESEVTEEGNSDPTKLLEILQKRVKRQENLLQKCKEVMHTHKERNAQLGTENETLQEQLQERLQELEKIKELHTTEKTKLINQLRDAKNLIEQLEQDKGMVIAETKRQMHETLEMKEDEIVQLRSRLQQTTAQKEELQEQKEKAEKSGEWSQLLSVWGGNALSGFVNDCDYYFVLLKYLRNLNGHLE</sequence>
<evidence type="ECO:0000313" key="3">
    <source>
        <dbReference type="Ensembl" id="ENSMMOP00000004386.1"/>
    </source>
</evidence>
<dbReference type="Proteomes" id="UP000261620">
    <property type="component" value="Unplaced"/>
</dbReference>